<gene>
    <name evidence="5" type="primary">birA</name>
    <name evidence="7" type="ORF">DWX94_11210</name>
</gene>
<dbReference type="CDD" id="cd16442">
    <property type="entry name" value="BPL"/>
    <property type="match status" value="1"/>
</dbReference>
<dbReference type="GO" id="GO:0006355">
    <property type="term" value="P:regulation of DNA-templated transcription"/>
    <property type="evidence" value="ECO:0007669"/>
    <property type="project" value="UniProtKB-UniRule"/>
</dbReference>
<keyword evidence="4 5" id="KW-0092">Biotin</keyword>
<dbReference type="InterPro" id="IPR013196">
    <property type="entry name" value="HTH_11"/>
</dbReference>
<dbReference type="GO" id="GO:0005737">
    <property type="term" value="C:cytoplasm"/>
    <property type="evidence" value="ECO:0007669"/>
    <property type="project" value="TreeGrafter"/>
</dbReference>
<dbReference type="InterPro" id="IPR036390">
    <property type="entry name" value="WH_DNA-bd_sf"/>
</dbReference>
<keyword evidence="2 5" id="KW-0547">Nucleotide-binding</keyword>
<dbReference type="Gene3D" id="2.30.30.100">
    <property type="match status" value="1"/>
</dbReference>
<dbReference type="CDD" id="cd00090">
    <property type="entry name" value="HTH_ARSR"/>
    <property type="match status" value="1"/>
</dbReference>
<comment type="function">
    <text evidence="5">Acts both as a biotin--[acetyl-CoA-carboxylase] ligase and a repressor.</text>
</comment>
<dbReference type="GO" id="GO:0009249">
    <property type="term" value="P:protein lipoylation"/>
    <property type="evidence" value="ECO:0007669"/>
    <property type="project" value="UniProtKB-ARBA"/>
</dbReference>
<keyword evidence="3 5" id="KW-0067">ATP-binding</keyword>
<dbReference type="EMBL" id="QRVK01000034">
    <property type="protein sequence ID" value="RGS38930.1"/>
    <property type="molecule type" value="Genomic_DNA"/>
</dbReference>
<dbReference type="Gene3D" id="1.10.10.10">
    <property type="entry name" value="Winged helix-like DNA-binding domain superfamily/Winged helix DNA-binding domain"/>
    <property type="match status" value="1"/>
</dbReference>
<dbReference type="EC" id="6.3.4.15" evidence="5"/>
<dbReference type="SUPFAM" id="SSF55681">
    <property type="entry name" value="Class II aaRS and biotin synthetases"/>
    <property type="match status" value="1"/>
</dbReference>
<comment type="caution">
    <text evidence="5">Lacks conserved residue(s) required for the propagation of feature annotation.</text>
</comment>
<reference evidence="7 8" key="1">
    <citation type="submission" date="2018-08" db="EMBL/GenBank/DDBJ databases">
        <title>A genome reference for cultivated species of the human gut microbiota.</title>
        <authorList>
            <person name="Zou Y."/>
            <person name="Xue W."/>
            <person name="Luo G."/>
        </authorList>
    </citation>
    <scope>NUCLEOTIDE SEQUENCE [LARGE SCALE GENOMIC DNA]</scope>
    <source>
        <strain evidence="7 8">AF22-21</strain>
    </source>
</reference>
<feature type="binding site" evidence="5">
    <location>
        <position position="184"/>
    </location>
    <ligand>
        <name>biotin</name>
        <dbReference type="ChEBI" id="CHEBI:57586"/>
    </ligand>
</feature>
<feature type="binding site" evidence="5">
    <location>
        <position position="113"/>
    </location>
    <ligand>
        <name>biotin</name>
        <dbReference type="ChEBI" id="CHEBI:57586"/>
    </ligand>
</feature>
<keyword evidence="5" id="KW-0804">Transcription</keyword>
<protein>
    <recommendedName>
        <fullName evidence="5">Bifunctional ligase/repressor BirA</fullName>
    </recommendedName>
    <alternativeName>
        <fullName evidence="5">Biotin--[acetyl-CoA-carboxylase] ligase</fullName>
        <ecNumber evidence="5">6.3.4.15</ecNumber>
    </alternativeName>
    <alternativeName>
        <fullName evidence="5">Biotin--protein ligase</fullName>
    </alternativeName>
    <alternativeName>
        <fullName evidence="5">Biotin-[acetyl-CoA carboxylase] synthetase</fullName>
    </alternativeName>
</protein>
<feature type="binding site" evidence="5">
    <location>
        <begin position="89"/>
        <end position="91"/>
    </location>
    <ligand>
        <name>biotin</name>
        <dbReference type="ChEBI" id="CHEBI:57586"/>
    </ligand>
</feature>
<sequence length="326" mass="36036">MKKKILEKLQSTDGFVSGQELCELLGVSRTAVWKNIQALKNDGYVIEGVNNKGYRLVSVPDVMSEENISRYLNTKTFARKLYYYDETDSTNTRAKIVGETDPVHGALFVANEQTAGKGRRGHSWNSDKGTTISMSYLLKPDIDISCVSRITLVSAVALARAFGKVDGVKPQIKWPNDVLSDGKKLVGILTEMSSEGTDISYVVVGIGINVYNQSFPEDIADKATSILLENGRGCDRSWFIAQVSNEFEKLYDEFVKNKDLGFLVDEYNSYLVNKDKQVYVIEGDQKTEYTALGLSPDGGLLVRDADGAVRDIISGEVSVRGIYGYV</sequence>
<dbReference type="PANTHER" id="PTHR12835">
    <property type="entry name" value="BIOTIN PROTEIN LIGASE"/>
    <property type="match status" value="1"/>
</dbReference>
<comment type="similarity">
    <text evidence="5">Belongs to the biotin--protein ligase family.</text>
</comment>
<dbReference type="Gene3D" id="3.30.930.10">
    <property type="entry name" value="Bira Bifunctional Protein, Domain 2"/>
    <property type="match status" value="1"/>
</dbReference>
<dbReference type="InterPro" id="IPR036388">
    <property type="entry name" value="WH-like_DNA-bd_sf"/>
</dbReference>
<comment type="catalytic activity">
    <reaction evidence="5">
        <text>biotin + L-lysyl-[protein] + ATP = N(6)-biotinyl-L-lysyl-[protein] + AMP + diphosphate + H(+)</text>
        <dbReference type="Rhea" id="RHEA:11756"/>
        <dbReference type="Rhea" id="RHEA-COMP:9752"/>
        <dbReference type="Rhea" id="RHEA-COMP:10505"/>
        <dbReference type="ChEBI" id="CHEBI:15378"/>
        <dbReference type="ChEBI" id="CHEBI:29969"/>
        <dbReference type="ChEBI" id="CHEBI:30616"/>
        <dbReference type="ChEBI" id="CHEBI:33019"/>
        <dbReference type="ChEBI" id="CHEBI:57586"/>
        <dbReference type="ChEBI" id="CHEBI:83144"/>
        <dbReference type="ChEBI" id="CHEBI:456215"/>
        <dbReference type="EC" id="6.3.4.15"/>
    </reaction>
</comment>
<feature type="domain" description="BPL/LPL catalytic" evidence="6">
    <location>
        <begin position="66"/>
        <end position="255"/>
    </location>
</feature>
<dbReference type="SUPFAM" id="SSF50037">
    <property type="entry name" value="C-terminal domain of transcriptional repressors"/>
    <property type="match status" value="1"/>
</dbReference>
<dbReference type="PROSITE" id="PS51733">
    <property type="entry name" value="BPL_LPL_CATALYTIC"/>
    <property type="match status" value="1"/>
</dbReference>
<organism evidence="7 8">
    <name type="scientific">Coprococcus eutactus</name>
    <dbReference type="NCBI Taxonomy" id="33043"/>
    <lineage>
        <taxon>Bacteria</taxon>
        <taxon>Bacillati</taxon>
        <taxon>Bacillota</taxon>
        <taxon>Clostridia</taxon>
        <taxon>Lachnospirales</taxon>
        <taxon>Lachnospiraceae</taxon>
        <taxon>Coprococcus</taxon>
    </lineage>
</organism>
<dbReference type="InterPro" id="IPR045864">
    <property type="entry name" value="aa-tRNA-synth_II/BPL/LPL"/>
</dbReference>
<evidence type="ECO:0000313" key="8">
    <source>
        <dbReference type="Proteomes" id="UP000283295"/>
    </source>
</evidence>
<dbReference type="HAMAP" id="MF_00978">
    <property type="entry name" value="Bifunct_BirA"/>
    <property type="match status" value="1"/>
</dbReference>
<feature type="DNA-binding region" description="H-T-H motif" evidence="5">
    <location>
        <begin position="18"/>
        <end position="37"/>
    </location>
</feature>
<dbReference type="InterPro" id="IPR004143">
    <property type="entry name" value="BPL_LPL_catalytic"/>
</dbReference>
<dbReference type="SUPFAM" id="SSF46785">
    <property type="entry name" value="Winged helix' DNA-binding domain"/>
    <property type="match status" value="1"/>
</dbReference>
<evidence type="ECO:0000256" key="2">
    <source>
        <dbReference type="ARBA" id="ARBA00022741"/>
    </source>
</evidence>
<keyword evidence="1 5" id="KW-0436">Ligase</keyword>
<evidence type="ECO:0000256" key="1">
    <source>
        <dbReference type="ARBA" id="ARBA00022598"/>
    </source>
</evidence>
<accession>A0A412ILZ6</accession>
<dbReference type="InterPro" id="IPR003142">
    <property type="entry name" value="BPL_C"/>
</dbReference>
<dbReference type="InterPro" id="IPR030855">
    <property type="entry name" value="Bifunct_BirA"/>
</dbReference>
<name>A0A412ILZ6_9FIRM</name>
<dbReference type="NCBIfam" id="TIGR00121">
    <property type="entry name" value="birA_ligase"/>
    <property type="match status" value="1"/>
</dbReference>
<dbReference type="Pfam" id="PF03099">
    <property type="entry name" value="BPL_LplA_LipB"/>
    <property type="match status" value="1"/>
</dbReference>
<keyword evidence="5" id="KW-0238">DNA-binding</keyword>
<evidence type="ECO:0000256" key="3">
    <source>
        <dbReference type="ARBA" id="ARBA00022840"/>
    </source>
</evidence>
<dbReference type="InterPro" id="IPR008988">
    <property type="entry name" value="Transcriptional_repressor_C"/>
</dbReference>
<dbReference type="GO" id="GO:0003677">
    <property type="term" value="F:DNA binding"/>
    <property type="evidence" value="ECO:0007669"/>
    <property type="project" value="UniProtKB-UniRule"/>
</dbReference>
<dbReference type="InterPro" id="IPR011991">
    <property type="entry name" value="ArsR-like_HTH"/>
</dbReference>
<keyword evidence="5" id="KW-0678">Repressor</keyword>
<evidence type="ECO:0000259" key="6">
    <source>
        <dbReference type="PROSITE" id="PS51733"/>
    </source>
</evidence>
<keyword evidence="5" id="KW-0805">Transcription regulation</keyword>
<dbReference type="AlphaFoldDB" id="A0A412ILZ6"/>
<proteinExistence type="inferred from homology"/>
<evidence type="ECO:0000256" key="4">
    <source>
        <dbReference type="ARBA" id="ARBA00023267"/>
    </source>
</evidence>
<dbReference type="OrthoDB" id="9807064at2"/>
<dbReference type="Pfam" id="PF02237">
    <property type="entry name" value="BPL_C"/>
    <property type="match status" value="1"/>
</dbReference>
<evidence type="ECO:0000313" key="7">
    <source>
        <dbReference type="EMBL" id="RGS38930.1"/>
    </source>
</evidence>
<evidence type="ECO:0000256" key="5">
    <source>
        <dbReference type="HAMAP-Rule" id="MF_00978"/>
    </source>
</evidence>
<dbReference type="PANTHER" id="PTHR12835:SF5">
    <property type="entry name" value="BIOTIN--PROTEIN LIGASE"/>
    <property type="match status" value="1"/>
</dbReference>
<dbReference type="GO" id="GO:0016740">
    <property type="term" value="F:transferase activity"/>
    <property type="evidence" value="ECO:0007669"/>
    <property type="project" value="UniProtKB-ARBA"/>
</dbReference>
<dbReference type="Pfam" id="PF08279">
    <property type="entry name" value="HTH_11"/>
    <property type="match status" value="1"/>
</dbReference>
<dbReference type="GO" id="GO:0004077">
    <property type="term" value="F:biotin--[biotin carboxyl-carrier protein] ligase activity"/>
    <property type="evidence" value="ECO:0007669"/>
    <property type="project" value="UniProtKB-UniRule"/>
</dbReference>
<dbReference type="Proteomes" id="UP000283295">
    <property type="component" value="Unassembled WGS sequence"/>
</dbReference>
<dbReference type="GO" id="GO:0005524">
    <property type="term" value="F:ATP binding"/>
    <property type="evidence" value="ECO:0007669"/>
    <property type="project" value="UniProtKB-UniRule"/>
</dbReference>
<comment type="caution">
    <text evidence="7">The sequence shown here is derived from an EMBL/GenBank/DDBJ whole genome shotgun (WGS) entry which is preliminary data.</text>
</comment>
<dbReference type="InterPro" id="IPR004408">
    <property type="entry name" value="Biotin_CoA_COase_ligase"/>
</dbReference>